<proteinExistence type="predicted"/>
<keyword evidence="2" id="KW-1185">Reference proteome</keyword>
<sequence>MIGVDKIHFNLELKVIDKCGSRNGIPIPPRKITTDSELELWLEEISYSIQCRTLLYVTILSKLSLMGEGCNQNASFVPEIGAKKIDREEKDPTPLVVVVCSPILVDSDNYYD</sequence>
<reference evidence="2" key="1">
    <citation type="submission" date="2016-06" db="EMBL/GenBank/DDBJ databases">
        <title>Parallel loss of symbiosis genes in relatives of nitrogen-fixing non-legume Parasponia.</title>
        <authorList>
            <person name="Van Velzen R."/>
            <person name="Holmer R."/>
            <person name="Bu F."/>
            <person name="Rutten L."/>
            <person name="Van Zeijl A."/>
            <person name="Liu W."/>
            <person name="Santuari L."/>
            <person name="Cao Q."/>
            <person name="Sharma T."/>
            <person name="Shen D."/>
            <person name="Roswanjaya Y."/>
            <person name="Wardhani T."/>
            <person name="Kalhor M.S."/>
            <person name="Jansen J."/>
            <person name="Van den Hoogen J."/>
            <person name="Gungor B."/>
            <person name="Hartog M."/>
            <person name="Hontelez J."/>
            <person name="Verver J."/>
            <person name="Yang W.-C."/>
            <person name="Schijlen E."/>
            <person name="Repin R."/>
            <person name="Schilthuizen M."/>
            <person name="Schranz E."/>
            <person name="Heidstra R."/>
            <person name="Miyata K."/>
            <person name="Fedorova E."/>
            <person name="Kohlen W."/>
            <person name="Bisseling T."/>
            <person name="Smit S."/>
            <person name="Geurts R."/>
        </authorList>
    </citation>
    <scope>NUCLEOTIDE SEQUENCE [LARGE SCALE GENOMIC DNA]</scope>
    <source>
        <strain evidence="2">cv. WU1-14</strain>
    </source>
</reference>
<protein>
    <submittedName>
        <fullName evidence="1">Uncharacterized protein</fullName>
    </submittedName>
</protein>
<dbReference type="OrthoDB" id="1518629at2759"/>
<comment type="caution">
    <text evidence="1">The sequence shown here is derived from an EMBL/GenBank/DDBJ whole genome shotgun (WGS) entry which is preliminary data.</text>
</comment>
<dbReference type="AlphaFoldDB" id="A0A2P5B5Z2"/>
<evidence type="ECO:0000313" key="1">
    <source>
        <dbReference type="EMBL" id="PON44207.1"/>
    </source>
</evidence>
<dbReference type="EMBL" id="JXTB01000355">
    <property type="protein sequence ID" value="PON44207.1"/>
    <property type="molecule type" value="Genomic_DNA"/>
</dbReference>
<organism evidence="1 2">
    <name type="scientific">Parasponia andersonii</name>
    <name type="common">Sponia andersonii</name>
    <dbReference type="NCBI Taxonomy" id="3476"/>
    <lineage>
        <taxon>Eukaryota</taxon>
        <taxon>Viridiplantae</taxon>
        <taxon>Streptophyta</taxon>
        <taxon>Embryophyta</taxon>
        <taxon>Tracheophyta</taxon>
        <taxon>Spermatophyta</taxon>
        <taxon>Magnoliopsida</taxon>
        <taxon>eudicotyledons</taxon>
        <taxon>Gunneridae</taxon>
        <taxon>Pentapetalae</taxon>
        <taxon>rosids</taxon>
        <taxon>fabids</taxon>
        <taxon>Rosales</taxon>
        <taxon>Cannabaceae</taxon>
        <taxon>Parasponia</taxon>
    </lineage>
</organism>
<evidence type="ECO:0000313" key="2">
    <source>
        <dbReference type="Proteomes" id="UP000237105"/>
    </source>
</evidence>
<accession>A0A2P5B5Z2</accession>
<name>A0A2P5B5Z2_PARAD</name>
<gene>
    <name evidence="1" type="ORF">PanWU01x14_268710</name>
</gene>
<dbReference type="Proteomes" id="UP000237105">
    <property type="component" value="Unassembled WGS sequence"/>
</dbReference>